<dbReference type="OrthoDB" id="4159210at2759"/>
<feature type="region of interest" description="Disordered" evidence="1">
    <location>
        <begin position="514"/>
        <end position="584"/>
    </location>
</feature>
<feature type="compositionally biased region" description="Basic and acidic residues" evidence="1">
    <location>
        <begin position="469"/>
        <end position="484"/>
    </location>
</feature>
<feature type="compositionally biased region" description="Basic and acidic residues" evidence="1">
    <location>
        <begin position="362"/>
        <end position="377"/>
    </location>
</feature>
<feature type="region of interest" description="Disordered" evidence="1">
    <location>
        <begin position="462"/>
        <end position="500"/>
    </location>
</feature>
<feature type="region of interest" description="Disordered" evidence="1">
    <location>
        <begin position="608"/>
        <end position="649"/>
    </location>
</feature>
<dbReference type="VEuPathDB" id="FungiDB:Z518_06431"/>
<dbReference type="HOGENOM" id="CLU_324657_0_0_1"/>
<dbReference type="AlphaFoldDB" id="A0A0D2IIJ9"/>
<feature type="compositionally biased region" description="Low complexity" evidence="1">
    <location>
        <begin position="526"/>
        <end position="535"/>
    </location>
</feature>
<evidence type="ECO:0008006" key="4">
    <source>
        <dbReference type="Google" id="ProtNLM"/>
    </source>
</evidence>
<feature type="compositionally biased region" description="Low complexity" evidence="1">
    <location>
        <begin position="681"/>
        <end position="696"/>
    </location>
</feature>
<gene>
    <name evidence="2" type="ORF">Z518_06431</name>
</gene>
<name>A0A0D2IIJ9_9EURO</name>
<dbReference type="Proteomes" id="UP000053617">
    <property type="component" value="Unassembled WGS sequence"/>
</dbReference>
<evidence type="ECO:0000256" key="1">
    <source>
        <dbReference type="SAM" id="MobiDB-lite"/>
    </source>
</evidence>
<organism evidence="2 3">
    <name type="scientific">Rhinocladiella mackenziei CBS 650.93</name>
    <dbReference type="NCBI Taxonomy" id="1442369"/>
    <lineage>
        <taxon>Eukaryota</taxon>
        <taxon>Fungi</taxon>
        <taxon>Dikarya</taxon>
        <taxon>Ascomycota</taxon>
        <taxon>Pezizomycotina</taxon>
        <taxon>Eurotiomycetes</taxon>
        <taxon>Chaetothyriomycetidae</taxon>
        <taxon>Chaetothyriales</taxon>
        <taxon>Herpotrichiellaceae</taxon>
        <taxon>Rhinocladiella</taxon>
    </lineage>
</organism>
<evidence type="ECO:0000313" key="2">
    <source>
        <dbReference type="EMBL" id="KIX05559.1"/>
    </source>
</evidence>
<reference evidence="2 3" key="1">
    <citation type="submission" date="2015-01" db="EMBL/GenBank/DDBJ databases">
        <title>The Genome Sequence of Rhinocladiella mackenzie CBS 650.93.</title>
        <authorList>
            <consortium name="The Broad Institute Genomics Platform"/>
            <person name="Cuomo C."/>
            <person name="de Hoog S."/>
            <person name="Gorbushina A."/>
            <person name="Stielow B."/>
            <person name="Teixiera M."/>
            <person name="Abouelleil A."/>
            <person name="Chapman S.B."/>
            <person name="Priest M."/>
            <person name="Young S.K."/>
            <person name="Wortman J."/>
            <person name="Nusbaum C."/>
            <person name="Birren B."/>
        </authorList>
    </citation>
    <scope>NUCLEOTIDE SEQUENCE [LARGE SCALE GENOMIC DNA]</scope>
    <source>
        <strain evidence="2 3">CBS 650.93</strain>
    </source>
</reference>
<proteinExistence type="predicted"/>
<dbReference type="RefSeq" id="XP_013272695.1">
    <property type="nucleotide sequence ID" value="XM_013417241.1"/>
</dbReference>
<dbReference type="GeneID" id="25294502"/>
<feature type="compositionally biased region" description="Polar residues" evidence="1">
    <location>
        <begin position="77"/>
        <end position="87"/>
    </location>
</feature>
<evidence type="ECO:0000313" key="3">
    <source>
        <dbReference type="Proteomes" id="UP000053617"/>
    </source>
</evidence>
<protein>
    <recommendedName>
        <fullName evidence="4">Peptidase family M20/M25/M40 protein</fullName>
    </recommendedName>
</protein>
<sequence>MSTVPQPSPTVVEQSGWWPSERSAKSRFKAFFTRAKSEKTTRQVNTESRNQVLHLQLCTSSTNLAKRSRSHARSNRNLRMSQRNVRQNGPGDMTTWDHPPLIQAYTHTKLHDILDTPSTFTDALFRSSPLRRNSISSESPPRLSLDNSTFGEDGTLKHKRNWSGASTCSLSQKLFILTNSGHIFQYSADGLIDRLPEKILELGPESVAFASDAIPGKHWVLRIAHDGVSEQMAPQTPKSAWSKLAFRSPERKKLVNDLLLVFDDAMAFRTWLTAVRREIELLGGLEYRPDSGDPNDDEPQYRPRPPLKTQKSLPILPQSTFSPTKQSCEPHSPVLLPPMPQCTTSSRDISRSTTGSSIHTLNDLDRLREPSLSDDHSISTAHTSFTSSTHSVSHTVESLPTGADSYEVHLLQSTRSRVSTPTRDDIGELSMYTATPKKAPTRNPFPRRTTSLGNRSDIIGRGVCVHTPASKESDQSTSLERSEPNSRPISTIAPLPEPGHIRKTSARHRYELQCLNNPPQTPTSPRPSSIRSTSSLYNQDSPVEGTQRRRVSYSLFPKTPSSEQSPLSPREMPSPLATMPGPSLEGMCNISGTCHFPAEFINDDKASLARTRPSSKGSPPSSKRHGEVPSVDMAKSETGDKPQGSPAVAETHLQICCGGSPNVPRRKVSSKKSLSAIKTTTFESSVSTGSTSAVSVPKLGNPPRKNSHVKGQKSMPSLVHRPIPPSGPPPTGPLPALPIEAGLLLKNDLECQKNKLASLSSDPLPGAETQTKHVKAESTGPSFLSSNPVKSKTAKETSTNHARNPSSVSSVESVRHVTAWLESPRVAAFSAKCDTTPKLNIPGPHSPKFASGVETLLS</sequence>
<feature type="region of interest" description="Disordered" evidence="1">
    <location>
        <begin position="835"/>
        <end position="858"/>
    </location>
</feature>
<feature type="region of interest" description="Disordered" evidence="1">
    <location>
        <begin position="681"/>
        <end position="736"/>
    </location>
</feature>
<feature type="compositionally biased region" description="Basic residues" evidence="1">
    <location>
        <begin position="66"/>
        <end position="76"/>
    </location>
</feature>
<feature type="compositionally biased region" description="Low complexity" evidence="1">
    <location>
        <begin position="343"/>
        <end position="358"/>
    </location>
</feature>
<feature type="compositionally biased region" description="Polar residues" evidence="1">
    <location>
        <begin position="779"/>
        <end position="805"/>
    </location>
</feature>
<feature type="region of interest" description="Disordered" evidence="1">
    <location>
        <begin position="63"/>
        <end position="95"/>
    </location>
</feature>
<feature type="region of interest" description="Disordered" evidence="1">
    <location>
        <begin position="756"/>
        <end position="813"/>
    </location>
</feature>
<accession>A0A0D2IIJ9</accession>
<feature type="region of interest" description="Disordered" evidence="1">
    <location>
        <begin position="285"/>
        <end position="396"/>
    </location>
</feature>
<dbReference type="EMBL" id="KN847478">
    <property type="protein sequence ID" value="KIX05559.1"/>
    <property type="molecule type" value="Genomic_DNA"/>
</dbReference>
<feature type="compositionally biased region" description="Low complexity" evidence="1">
    <location>
        <begin position="378"/>
        <end position="395"/>
    </location>
</feature>
<dbReference type="STRING" id="1442369.A0A0D2IIJ9"/>
<feature type="compositionally biased region" description="Pro residues" evidence="1">
    <location>
        <begin position="722"/>
        <end position="736"/>
    </location>
</feature>
<keyword evidence="3" id="KW-1185">Reference proteome</keyword>
<feature type="region of interest" description="Disordered" evidence="1">
    <location>
        <begin position="436"/>
        <end position="455"/>
    </location>
</feature>
<feature type="compositionally biased region" description="Polar residues" evidence="1">
    <location>
        <begin position="309"/>
        <end position="329"/>
    </location>
</feature>